<feature type="compositionally biased region" description="Basic residues" evidence="1">
    <location>
        <begin position="1"/>
        <end position="10"/>
    </location>
</feature>
<gene>
    <name evidence="2" type="ORF">AXF42_Ash007393</name>
</gene>
<evidence type="ECO:0000256" key="1">
    <source>
        <dbReference type="SAM" id="MobiDB-lite"/>
    </source>
</evidence>
<accession>A0A2I0BA27</accession>
<keyword evidence="3" id="KW-1185">Reference proteome</keyword>
<feature type="region of interest" description="Disordered" evidence="1">
    <location>
        <begin position="1"/>
        <end position="23"/>
    </location>
</feature>
<dbReference type="Proteomes" id="UP000236161">
    <property type="component" value="Unassembled WGS sequence"/>
</dbReference>
<evidence type="ECO:0000313" key="3">
    <source>
        <dbReference type="Proteomes" id="UP000236161"/>
    </source>
</evidence>
<evidence type="ECO:0000313" key="2">
    <source>
        <dbReference type="EMBL" id="PKA64646.1"/>
    </source>
</evidence>
<dbReference type="OrthoDB" id="785381at2759"/>
<sequence length="158" mass="17359">MDGFPGKKRSRQDEGESTEAKRLNTRLLDIFEDDDDIDAGEDLATVMKILEEEIALRPGTEVNREATKAEMGYLLDASDDELGIPPATQSGPEEAEPAERFGQIWGFEDDGIPVWYEGLPEFVIPPDQDGSNGVAGSFDGGLFDSSDFYWLPESLPAL</sequence>
<reference evidence="2 3" key="1">
    <citation type="journal article" date="2017" name="Nature">
        <title>The Apostasia genome and the evolution of orchids.</title>
        <authorList>
            <person name="Zhang G.Q."/>
            <person name="Liu K.W."/>
            <person name="Li Z."/>
            <person name="Lohaus R."/>
            <person name="Hsiao Y.Y."/>
            <person name="Niu S.C."/>
            <person name="Wang J.Y."/>
            <person name="Lin Y.C."/>
            <person name="Xu Q."/>
            <person name="Chen L.J."/>
            <person name="Yoshida K."/>
            <person name="Fujiwara S."/>
            <person name="Wang Z.W."/>
            <person name="Zhang Y.Q."/>
            <person name="Mitsuda N."/>
            <person name="Wang M."/>
            <person name="Liu G.H."/>
            <person name="Pecoraro L."/>
            <person name="Huang H.X."/>
            <person name="Xiao X.J."/>
            <person name="Lin M."/>
            <person name="Wu X.Y."/>
            <person name="Wu W.L."/>
            <person name="Chen Y.Y."/>
            <person name="Chang S.B."/>
            <person name="Sakamoto S."/>
            <person name="Ohme-Takagi M."/>
            <person name="Yagi M."/>
            <person name="Zeng S.J."/>
            <person name="Shen C.Y."/>
            <person name="Yeh C.M."/>
            <person name="Luo Y.B."/>
            <person name="Tsai W.C."/>
            <person name="Van de Peer Y."/>
            <person name="Liu Z.J."/>
        </authorList>
    </citation>
    <scope>NUCLEOTIDE SEQUENCE [LARGE SCALE GENOMIC DNA]</scope>
    <source>
        <strain evidence="3">cv. Shenzhen</strain>
        <tissue evidence="2">Stem</tissue>
    </source>
</reference>
<protein>
    <submittedName>
        <fullName evidence="2">Uncharacterized protein</fullName>
    </submittedName>
</protein>
<dbReference type="PANTHER" id="PTHR34539:SF19">
    <property type="entry name" value="T6J4.11 PROTEIN"/>
    <property type="match status" value="1"/>
</dbReference>
<name>A0A2I0BA27_9ASPA</name>
<feature type="compositionally biased region" description="Basic and acidic residues" evidence="1">
    <location>
        <begin position="11"/>
        <end position="22"/>
    </location>
</feature>
<dbReference type="AlphaFoldDB" id="A0A2I0BA27"/>
<dbReference type="PANTHER" id="PTHR34539">
    <property type="entry name" value="T6J4.11 PROTEIN"/>
    <property type="match status" value="1"/>
</dbReference>
<dbReference type="EMBL" id="KZ451903">
    <property type="protein sequence ID" value="PKA64646.1"/>
    <property type="molecule type" value="Genomic_DNA"/>
</dbReference>
<dbReference type="STRING" id="1088818.A0A2I0BA27"/>
<organism evidence="2 3">
    <name type="scientific">Apostasia shenzhenica</name>
    <dbReference type="NCBI Taxonomy" id="1088818"/>
    <lineage>
        <taxon>Eukaryota</taxon>
        <taxon>Viridiplantae</taxon>
        <taxon>Streptophyta</taxon>
        <taxon>Embryophyta</taxon>
        <taxon>Tracheophyta</taxon>
        <taxon>Spermatophyta</taxon>
        <taxon>Magnoliopsida</taxon>
        <taxon>Liliopsida</taxon>
        <taxon>Asparagales</taxon>
        <taxon>Orchidaceae</taxon>
        <taxon>Apostasioideae</taxon>
        <taxon>Apostasia</taxon>
    </lineage>
</organism>
<feature type="region of interest" description="Disordered" evidence="1">
    <location>
        <begin position="79"/>
        <end position="98"/>
    </location>
</feature>
<proteinExistence type="predicted"/>